<proteinExistence type="predicted"/>
<sequence>MKLPVLDTRRKAVIAAANAFPGGLAYASDFLGEVNLKRFKNRIYESAGVKPLTDDEICTLETEAKTTFLPDYICAMYGGVFVRLPEVADLDNVDIHRRSLRTSVKRGRVDQLLAMALDDGEISGAEAADILAGHAKYLAARHEEVIAQIELYKSNGPARIPSGKG</sequence>
<dbReference type="InterPro" id="IPR048188">
    <property type="entry name" value="YmfL-like"/>
</dbReference>
<protein>
    <recommendedName>
        <fullName evidence="3">Prophage PssSM-01</fullName>
    </recommendedName>
</protein>
<dbReference type="EMBL" id="CABVJB010000008">
    <property type="protein sequence ID" value="VVQ11805.1"/>
    <property type="molecule type" value="Genomic_DNA"/>
</dbReference>
<evidence type="ECO:0008006" key="3">
    <source>
        <dbReference type="Google" id="ProtNLM"/>
    </source>
</evidence>
<dbReference type="RefSeq" id="WP_151213754.1">
    <property type="nucleotide sequence ID" value="NZ_CABVIT010000001.1"/>
</dbReference>
<gene>
    <name evidence="1" type="ORF">PS922_04891</name>
</gene>
<dbReference type="AlphaFoldDB" id="A0A5E7G1R7"/>
<reference evidence="1 2" key="1">
    <citation type="submission" date="2019-09" db="EMBL/GenBank/DDBJ databases">
        <authorList>
            <person name="Chandra G."/>
            <person name="Truman W A."/>
        </authorList>
    </citation>
    <scope>NUCLEOTIDE SEQUENCE [LARGE SCALE GENOMIC DNA]</scope>
    <source>
        <strain evidence="1">PS922</strain>
    </source>
</reference>
<dbReference type="Proteomes" id="UP000325565">
    <property type="component" value="Unassembled WGS sequence"/>
</dbReference>
<evidence type="ECO:0000313" key="2">
    <source>
        <dbReference type="Proteomes" id="UP000325565"/>
    </source>
</evidence>
<organism evidence="1 2">
    <name type="scientific">Pseudomonas fluorescens</name>
    <dbReference type="NCBI Taxonomy" id="294"/>
    <lineage>
        <taxon>Bacteria</taxon>
        <taxon>Pseudomonadati</taxon>
        <taxon>Pseudomonadota</taxon>
        <taxon>Gammaproteobacteria</taxon>
        <taxon>Pseudomonadales</taxon>
        <taxon>Pseudomonadaceae</taxon>
        <taxon>Pseudomonas</taxon>
    </lineage>
</organism>
<dbReference type="NCBIfam" id="NF041471">
    <property type="entry name" value="phage_reg_YmfL"/>
    <property type="match status" value="1"/>
</dbReference>
<evidence type="ECO:0000313" key="1">
    <source>
        <dbReference type="EMBL" id="VVQ11805.1"/>
    </source>
</evidence>
<name>A0A5E7G1R7_PSEFL</name>
<accession>A0A5E7G1R7</accession>